<dbReference type="InterPro" id="IPR023997">
    <property type="entry name" value="TonB-dep_OMP_SusC/RagA_CS"/>
</dbReference>
<evidence type="ECO:0000256" key="3">
    <source>
        <dbReference type="ARBA" id="ARBA00022452"/>
    </source>
</evidence>
<evidence type="ECO:0000256" key="5">
    <source>
        <dbReference type="ARBA" id="ARBA00023136"/>
    </source>
</evidence>
<evidence type="ECO:0000256" key="8">
    <source>
        <dbReference type="SAM" id="MobiDB-lite"/>
    </source>
</evidence>
<dbReference type="Pfam" id="PF13715">
    <property type="entry name" value="CarbopepD_reg_2"/>
    <property type="match status" value="1"/>
</dbReference>
<comment type="similarity">
    <text evidence="7">Belongs to the TonB-dependent receptor family.</text>
</comment>
<evidence type="ECO:0000313" key="11">
    <source>
        <dbReference type="Proteomes" id="UP000260644"/>
    </source>
</evidence>
<dbReference type="Proteomes" id="UP000260644">
    <property type="component" value="Unassembled WGS sequence"/>
</dbReference>
<dbReference type="InterPro" id="IPR037066">
    <property type="entry name" value="Plug_dom_sf"/>
</dbReference>
<dbReference type="Gene3D" id="2.170.130.10">
    <property type="entry name" value="TonB-dependent receptor, plug domain"/>
    <property type="match status" value="1"/>
</dbReference>
<dbReference type="InterPro" id="IPR008969">
    <property type="entry name" value="CarboxyPept-like_regulatory"/>
</dbReference>
<evidence type="ECO:0000256" key="4">
    <source>
        <dbReference type="ARBA" id="ARBA00022692"/>
    </source>
</evidence>
<dbReference type="OrthoDB" id="9768177at2"/>
<name>A0A3E1YES5_9BACT</name>
<dbReference type="RefSeq" id="WP_116974957.1">
    <property type="nucleotide sequence ID" value="NZ_QPMM01000002.1"/>
</dbReference>
<dbReference type="Gene3D" id="2.40.170.20">
    <property type="entry name" value="TonB-dependent receptor, beta-barrel domain"/>
    <property type="match status" value="1"/>
</dbReference>
<dbReference type="NCBIfam" id="TIGR04057">
    <property type="entry name" value="SusC_RagA_signa"/>
    <property type="match status" value="1"/>
</dbReference>
<dbReference type="SUPFAM" id="SSF49464">
    <property type="entry name" value="Carboxypeptidase regulatory domain-like"/>
    <property type="match status" value="1"/>
</dbReference>
<keyword evidence="5 7" id="KW-0472">Membrane</keyword>
<dbReference type="Pfam" id="PF07715">
    <property type="entry name" value="Plug"/>
    <property type="match status" value="1"/>
</dbReference>
<evidence type="ECO:0000259" key="9">
    <source>
        <dbReference type="SMART" id="SM00965"/>
    </source>
</evidence>
<dbReference type="GO" id="GO:0009279">
    <property type="term" value="C:cell outer membrane"/>
    <property type="evidence" value="ECO:0007669"/>
    <property type="project" value="UniProtKB-SubCell"/>
</dbReference>
<dbReference type="NCBIfam" id="TIGR04056">
    <property type="entry name" value="OMP_RagA_SusC"/>
    <property type="match status" value="1"/>
</dbReference>
<protein>
    <submittedName>
        <fullName evidence="10">SusC/RagA family TonB-linked outer membrane protein</fullName>
    </submittedName>
</protein>
<dbReference type="InterPro" id="IPR012910">
    <property type="entry name" value="Plug_dom"/>
</dbReference>
<dbReference type="EMBL" id="QPMM01000002">
    <property type="protein sequence ID" value="RFS24963.1"/>
    <property type="molecule type" value="Genomic_DNA"/>
</dbReference>
<dbReference type="InterPro" id="IPR036942">
    <property type="entry name" value="Beta-barrel_TonB_sf"/>
</dbReference>
<evidence type="ECO:0000256" key="7">
    <source>
        <dbReference type="PROSITE-ProRule" id="PRU01360"/>
    </source>
</evidence>
<feature type="domain" description="Secretin/TonB short N-terminal" evidence="9">
    <location>
        <begin position="68"/>
        <end position="119"/>
    </location>
</feature>
<evidence type="ECO:0000256" key="1">
    <source>
        <dbReference type="ARBA" id="ARBA00004571"/>
    </source>
</evidence>
<keyword evidence="3 7" id="KW-1134">Transmembrane beta strand</keyword>
<comment type="subcellular location">
    <subcellularLocation>
        <location evidence="1 7">Cell outer membrane</location>
        <topology evidence="1 7">Multi-pass membrane protein</topology>
    </subcellularLocation>
</comment>
<keyword evidence="11" id="KW-1185">Reference proteome</keyword>
<dbReference type="AlphaFoldDB" id="A0A3E1YES5"/>
<sequence length="1239" mass="136011">MKKKLRTAWYFSRHVLPKTFLFMKLTAVVIMATCLQISAKGYSQKVTLSESNSRLSKVFRVIKKQTGFSFFFDEAWLKQAEGITINVKDVSLEAALDICFKDLPLTYSIVGNTVVVKPREEAPISAAQANPPINGVITDGGKLPLAGVSVRIKGTDKGTITNEKGEFTLNAKPGDVLEISFVGFKKQQVTIGQDSKLKIVMETGSSGLGEVVVTALGIGKNDKTLGYAITTLKGEELTRTNTVNPITALQGKVAGVNVSTMTAAGVQTSPFIQIRGAKVLGTPGNNTNQPIFVIDGNVLTNNVSNADDADPGSQLKNLNPDDYESVTILKGAAATALYGSRGINGAVVITTKKAKVGQAFQVDLGSTYQTQQIYRAPMDLQNVYGQGSALTREGNFRPDGTQSQTTASWGPKMDGSLHPAVYDPSIKVPYSPQPDNWKAFYQNGNFINNNIAISSATDKFNYRLSYSNNHTNGTLPNNGMQRNSVALKIGAKLNDIFSTDFGVSYSNTVAKNFFSQGRWAYGGGQNLAFNTYYLPRNIDFQEWHNTYRRADNGINGNAFGNLISAQNAFARFDKNNYYRHENSVLGYLQLKAQVNPWLDLSARGNLNLYKIRTEEKNYGNDINNAGGYYASGGSYTGDYTMLFMAHAVKTAMNNDLTIDMRLYNEDFGDMYNESYGASINGALSVPNQFFLGNSSQNIQSKYYYGTQDVPGPRYPSQLTIGVGGILNLNYKQYLNLELTGRNDWRSTLTYPVAAVGAHNNYSIFYPAANLSYSFYDHFHNSMPMWLSAGRLRASLAYVGNSGIAGPYQTGVGYSPATIYNQNGASVGTATQYNADTKPNLNLKAQISRTWEFGTNFGLFNDLINVDFAWYKTNTFNQLIKLGGVPETGYSQVFFNAGNIQNKGWELLVNVSPIRSKDWGLDFAVNMARNKSKIIEFGNGITDWNLSDNYEGVSVHAYEGGDFGILTTNNDYYASTAIDSKTGLPIITYDGRLTSTANQYDMANYSLKVIPQGAPNVRIGKVEPDVTGGISGTLRYKNFSLFAQVDGRFGGYVFSESYAYATGQGTTLKTLEGRDKEHGGLPRTDPLWNNGEPIYDGIIPNAVFDEGQMSPLQPGTSIAGMTFKEAYEKKLVEPMKASLYYNTFYGWETNLNTTEVISKNSWVMLREVTLGYRLPAAVSQRLHLKGARLNLSARNIGYLYRTLAGGQNPESLQSNDPFRPFITGGVPFSRNYAATLNITL</sequence>
<reference evidence="10 11" key="1">
    <citation type="submission" date="2018-07" db="EMBL/GenBank/DDBJ databases">
        <title>Chitinophaga K2CV101002-2 sp. nov., isolated from a monsoon evergreen broad-leaved forest soil.</title>
        <authorList>
            <person name="Lv Y."/>
        </authorList>
    </citation>
    <scope>NUCLEOTIDE SEQUENCE [LARGE SCALE GENOMIC DNA]</scope>
    <source>
        <strain evidence="10 11">GDMCC 1.1288</strain>
    </source>
</reference>
<gene>
    <name evidence="10" type="ORF">DVR12_07180</name>
</gene>
<dbReference type="InterPro" id="IPR039426">
    <property type="entry name" value="TonB-dep_rcpt-like"/>
</dbReference>
<evidence type="ECO:0000256" key="6">
    <source>
        <dbReference type="ARBA" id="ARBA00023237"/>
    </source>
</evidence>
<keyword evidence="2 7" id="KW-0813">Transport</keyword>
<proteinExistence type="inferred from homology"/>
<dbReference type="SMART" id="SM00965">
    <property type="entry name" value="STN"/>
    <property type="match status" value="1"/>
</dbReference>
<dbReference type="InterPro" id="IPR023996">
    <property type="entry name" value="TonB-dep_OMP_SusC/RagA"/>
</dbReference>
<evidence type="ECO:0000256" key="2">
    <source>
        <dbReference type="ARBA" id="ARBA00022448"/>
    </source>
</evidence>
<dbReference type="InterPro" id="IPR011662">
    <property type="entry name" value="Secretin/TonB_short_N"/>
</dbReference>
<organism evidence="10 11">
    <name type="scientific">Chitinophaga silvatica</name>
    <dbReference type="NCBI Taxonomy" id="2282649"/>
    <lineage>
        <taxon>Bacteria</taxon>
        <taxon>Pseudomonadati</taxon>
        <taxon>Bacteroidota</taxon>
        <taxon>Chitinophagia</taxon>
        <taxon>Chitinophagales</taxon>
        <taxon>Chitinophagaceae</taxon>
        <taxon>Chitinophaga</taxon>
    </lineage>
</organism>
<dbReference type="SUPFAM" id="SSF56935">
    <property type="entry name" value="Porins"/>
    <property type="match status" value="1"/>
</dbReference>
<evidence type="ECO:0000313" key="10">
    <source>
        <dbReference type="EMBL" id="RFS24963.1"/>
    </source>
</evidence>
<keyword evidence="4 7" id="KW-0812">Transmembrane</keyword>
<keyword evidence="6 7" id="KW-0998">Cell outer membrane</keyword>
<dbReference type="Gene3D" id="2.60.40.1120">
    <property type="entry name" value="Carboxypeptidase-like, regulatory domain"/>
    <property type="match status" value="1"/>
</dbReference>
<comment type="caution">
    <text evidence="10">The sequence shown here is derived from an EMBL/GenBank/DDBJ whole genome shotgun (WGS) entry which is preliminary data.</text>
</comment>
<feature type="region of interest" description="Disordered" evidence="8">
    <location>
        <begin position="392"/>
        <end position="411"/>
    </location>
</feature>
<dbReference type="Pfam" id="PF07660">
    <property type="entry name" value="STN"/>
    <property type="match status" value="1"/>
</dbReference>
<accession>A0A3E1YES5</accession>
<dbReference type="PROSITE" id="PS52016">
    <property type="entry name" value="TONB_DEPENDENT_REC_3"/>
    <property type="match status" value="1"/>
</dbReference>